<evidence type="ECO:0000313" key="15">
    <source>
        <dbReference type="Proteomes" id="UP001518140"/>
    </source>
</evidence>
<dbReference type="InterPro" id="IPR006089">
    <property type="entry name" value="Acyl-CoA_DH_CS"/>
</dbReference>
<comment type="similarity">
    <text evidence="3 10">Belongs to the acyl-CoA dehydrogenase family.</text>
</comment>
<name>A0ABX0DYD2_9ACTN</name>
<gene>
    <name evidence="14" type="ORF">G6048_27100</name>
</gene>
<protein>
    <recommendedName>
        <fullName evidence="8">Acyl-[acyl-carrier-protein] dehydrogenase MbtN</fullName>
    </recommendedName>
    <alternativeName>
        <fullName evidence="9">Mycobactin synthase protein N</fullName>
    </alternativeName>
</protein>
<dbReference type="Gene3D" id="1.10.540.10">
    <property type="entry name" value="Acyl-CoA dehydrogenase/oxidase, N-terminal domain"/>
    <property type="match status" value="1"/>
</dbReference>
<evidence type="ECO:0000256" key="8">
    <source>
        <dbReference type="ARBA" id="ARBA00040394"/>
    </source>
</evidence>
<feature type="domain" description="Acyl-CoA dehydrogenase/oxidase N-terminal" evidence="13">
    <location>
        <begin position="8"/>
        <end position="121"/>
    </location>
</feature>
<dbReference type="InterPro" id="IPR036250">
    <property type="entry name" value="AcylCo_DH-like_C"/>
</dbReference>
<dbReference type="Pfam" id="PF02770">
    <property type="entry name" value="Acyl-CoA_dh_M"/>
    <property type="match status" value="1"/>
</dbReference>
<dbReference type="PANTHER" id="PTHR48083:SF20">
    <property type="entry name" value="LONG-CHAIN SPECIFIC ACYL-COA DEHYDROGENASE, MITOCHONDRIAL"/>
    <property type="match status" value="1"/>
</dbReference>
<keyword evidence="15" id="KW-1185">Reference proteome</keyword>
<evidence type="ECO:0000259" key="11">
    <source>
        <dbReference type="Pfam" id="PF00441"/>
    </source>
</evidence>
<dbReference type="InterPro" id="IPR009100">
    <property type="entry name" value="AcylCoA_DH/oxidase_NM_dom_sf"/>
</dbReference>
<proteinExistence type="inferred from homology"/>
<dbReference type="SUPFAM" id="SSF56645">
    <property type="entry name" value="Acyl-CoA dehydrogenase NM domain-like"/>
    <property type="match status" value="1"/>
</dbReference>
<evidence type="ECO:0000313" key="14">
    <source>
        <dbReference type="EMBL" id="NGO45650.1"/>
    </source>
</evidence>
<dbReference type="PANTHER" id="PTHR48083">
    <property type="entry name" value="MEDIUM-CHAIN SPECIFIC ACYL-COA DEHYDROGENASE, MITOCHONDRIAL-RELATED"/>
    <property type="match status" value="1"/>
</dbReference>
<sequence length="382" mass="41405">MERLGFEAEHEAFRESVRRFVTEHVVPHREDWERTGRVGRGLFRAAGAVGILGVAAPEEYGGGGVDDFRYNAILSEELATADVLSAGLGLSLQADIALPYLLHNCTPEQAARWLPAVVSGEAILALAMSEPGAGSDVAGIATTAARQGDHYVVNGSKTFITNALNADLIVTAVKTDPSAGRKGISLLVIETGAAGFSRGPKLAKVGQHAADTAELFFDDLRVPVANLLGEEGRGFYVMMKHLAQERLAVTVQATAQARRAFEICVEYVKGRHAFGQPIGSFQHNRFLLAEMKTEVEIAQTYVDRLLLSHVRGELTAVEAAQGKWWTTELCQRVVDRGVQLHGGYGYMAEYPIARAWIDSRIQTIYAGTTEVMKEIIGRSLGL</sequence>
<dbReference type="PROSITE" id="PS00073">
    <property type="entry name" value="ACYL_COA_DH_2"/>
    <property type="match status" value="1"/>
</dbReference>
<evidence type="ECO:0000256" key="9">
    <source>
        <dbReference type="ARBA" id="ARBA00042660"/>
    </source>
</evidence>
<evidence type="ECO:0000256" key="6">
    <source>
        <dbReference type="ARBA" id="ARBA00023002"/>
    </source>
</evidence>
<dbReference type="Proteomes" id="UP001518140">
    <property type="component" value="Unassembled WGS sequence"/>
</dbReference>
<evidence type="ECO:0000256" key="3">
    <source>
        <dbReference type="ARBA" id="ARBA00009347"/>
    </source>
</evidence>
<feature type="domain" description="Acyl-CoA oxidase/dehydrogenase middle" evidence="12">
    <location>
        <begin position="125"/>
        <end position="219"/>
    </location>
</feature>
<comment type="pathway">
    <text evidence="2">Siderophore biosynthesis; mycobactin biosynthesis.</text>
</comment>
<evidence type="ECO:0000256" key="7">
    <source>
        <dbReference type="ARBA" id="ARBA00037085"/>
    </source>
</evidence>
<accession>A0ABX0DYD2</accession>
<evidence type="ECO:0000259" key="13">
    <source>
        <dbReference type="Pfam" id="PF02771"/>
    </source>
</evidence>
<comment type="cofactor">
    <cofactor evidence="1 10">
        <name>FAD</name>
        <dbReference type="ChEBI" id="CHEBI:57692"/>
    </cofactor>
</comment>
<keyword evidence="5 10" id="KW-0274">FAD</keyword>
<feature type="domain" description="Acyl-CoA dehydrogenase/oxidase C-terminal" evidence="11">
    <location>
        <begin position="232"/>
        <end position="380"/>
    </location>
</feature>
<evidence type="ECO:0000256" key="5">
    <source>
        <dbReference type="ARBA" id="ARBA00022827"/>
    </source>
</evidence>
<evidence type="ECO:0000256" key="2">
    <source>
        <dbReference type="ARBA" id="ARBA00005102"/>
    </source>
</evidence>
<evidence type="ECO:0000259" key="12">
    <source>
        <dbReference type="Pfam" id="PF02770"/>
    </source>
</evidence>
<evidence type="ECO:0000256" key="10">
    <source>
        <dbReference type="RuleBase" id="RU362125"/>
    </source>
</evidence>
<dbReference type="RefSeq" id="WP_165342202.1">
    <property type="nucleotide sequence ID" value="NZ_JAAKZX010000098.1"/>
</dbReference>
<dbReference type="InterPro" id="IPR037069">
    <property type="entry name" value="AcylCoA_DH/ox_N_sf"/>
</dbReference>
<keyword evidence="6 10" id="KW-0560">Oxidoreductase</keyword>
<dbReference type="InterPro" id="IPR009075">
    <property type="entry name" value="AcylCo_DH/oxidase_C"/>
</dbReference>
<dbReference type="InterPro" id="IPR046373">
    <property type="entry name" value="Acyl-CoA_Oxase/DH_mid-dom_sf"/>
</dbReference>
<dbReference type="Pfam" id="PF02771">
    <property type="entry name" value="Acyl-CoA_dh_N"/>
    <property type="match status" value="1"/>
</dbReference>
<dbReference type="Pfam" id="PF00441">
    <property type="entry name" value="Acyl-CoA_dh_1"/>
    <property type="match status" value="1"/>
</dbReference>
<dbReference type="SUPFAM" id="SSF47203">
    <property type="entry name" value="Acyl-CoA dehydrogenase C-terminal domain-like"/>
    <property type="match status" value="1"/>
</dbReference>
<comment type="caution">
    <text evidence="14">The sequence shown here is derived from an EMBL/GenBank/DDBJ whole genome shotgun (WGS) entry which is preliminary data.</text>
</comment>
<dbReference type="InterPro" id="IPR050741">
    <property type="entry name" value="Acyl-CoA_dehydrogenase"/>
</dbReference>
<evidence type="ECO:0000256" key="1">
    <source>
        <dbReference type="ARBA" id="ARBA00001974"/>
    </source>
</evidence>
<dbReference type="InterPro" id="IPR006091">
    <property type="entry name" value="Acyl-CoA_Oxase/DH_mid-dom"/>
</dbReference>
<organism evidence="14 15">
    <name type="scientific">Streptomyces ureilyticus</name>
    <dbReference type="NCBI Taxonomy" id="1775131"/>
    <lineage>
        <taxon>Bacteria</taxon>
        <taxon>Bacillati</taxon>
        <taxon>Actinomycetota</taxon>
        <taxon>Actinomycetes</taxon>
        <taxon>Kitasatosporales</taxon>
        <taxon>Streptomycetaceae</taxon>
        <taxon>Streptomyces</taxon>
    </lineage>
</organism>
<reference evidence="14 15" key="1">
    <citation type="submission" date="2020-02" db="EMBL/GenBank/DDBJ databases">
        <title>Whole-genome analyses of novel actinobacteria.</title>
        <authorList>
            <person name="Sahin N."/>
            <person name="Tokatli A."/>
        </authorList>
    </citation>
    <scope>NUCLEOTIDE SEQUENCE [LARGE SCALE GENOMIC DNA]</scope>
    <source>
        <strain evidence="14 15">YC419</strain>
    </source>
</reference>
<dbReference type="PROSITE" id="PS00072">
    <property type="entry name" value="ACYL_COA_DH_1"/>
    <property type="match status" value="1"/>
</dbReference>
<dbReference type="Gene3D" id="1.20.140.10">
    <property type="entry name" value="Butyryl-CoA Dehydrogenase, subunit A, domain 3"/>
    <property type="match status" value="1"/>
</dbReference>
<dbReference type="EMBL" id="JAAKZX010000098">
    <property type="protein sequence ID" value="NGO45650.1"/>
    <property type="molecule type" value="Genomic_DNA"/>
</dbReference>
<dbReference type="InterPro" id="IPR013786">
    <property type="entry name" value="AcylCoA_DH/ox_N"/>
</dbReference>
<comment type="function">
    <text evidence="7">Catalyzes the dehydrogenation at the alpha-beta position of ACP-bound acyl chains. This results in the introduction of a double bond in the lipidic chain, which is further transferred to the epsilon-amino group of lysine residue in the mycobactin core by MbtK.</text>
</comment>
<evidence type="ECO:0000256" key="4">
    <source>
        <dbReference type="ARBA" id="ARBA00022630"/>
    </source>
</evidence>
<dbReference type="Gene3D" id="2.40.110.10">
    <property type="entry name" value="Butyryl-CoA Dehydrogenase, subunit A, domain 2"/>
    <property type="match status" value="1"/>
</dbReference>
<keyword evidence="4 10" id="KW-0285">Flavoprotein</keyword>